<evidence type="ECO:0000259" key="18">
    <source>
        <dbReference type="PROSITE" id="PS50106"/>
    </source>
</evidence>
<comment type="similarity">
    <text evidence="4">Belongs to the peptidase S1C family.</text>
</comment>
<proteinExistence type="inferred from homology"/>
<dbReference type="GO" id="GO:0006508">
    <property type="term" value="P:proteolysis"/>
    <property type="evidence" value="ECO:0007669"/>
    <property type="project" value="UniProtKB-KW"/>
</dbReference>
<dbReference type="GO" id="GO:0004252">
    <property type="term" value="F:serine-type endopeptidase activity"/>
    <property type="evidence" value="ECO:0007669"/>
    <property type="project" value="InterPro"/>
</dbReference>
<dbReference type="FunFam" id="2.40.10.120:FF:000004">
    <property type="entry name" value="Serine protease HTRA2, mitochondrial"/>
    <property type="match status" value="1"/>
</dbReference>
<dbReference type="GO" id="GO:0043065">
    <property type="term" value="P:positive regulation of apoptotic process"/>
    <property type="evidence" value="ECO:0007669"/>
    <property type="project" value="UniProtKB-ARBA"/>
</dbReference>
<keyword evidence="7" id="KW-0645">Protease</keyword>
<dbReference type="GO" id="GO:0007005">
    <property type="term" value="P:mitochondrion organization"/>
    <property type="evidence" value="ECO:0007669"/>
    <property type="project" value="UniProtKB-ARBA"/>
</dbReference>
<comment type="caution">
    <text evidence="19">The sequence shown here is derived from an EMBL/GenBank/DDBJ whole genome shotgun (WGS) entry which is preliminary data.</text>
</comment>
<evidence type="ECO:0000256" key="10">
    <source>
        <dbReference type="ARBA" id="ARBA00022801"/>
    </source>
</evidence>
<keyword evidence="14" id="KW-0496">Mitochondrion</keyword>
<dbReference type="SMART" id="SM00228">
    <property type="entry name" value="PDZ"/>
    <property type="match status" value="1"/>
</dbReference>
<dbReference type="InterPro" id="IPR001478">
    <property type="entry name" value="PDZ"/>
</dbReference>
<evidence type="ECO:0000256" key="9">
    <source>
        <dbReference type="ARBA" id="ARBA00022703"/>
    </source>
</evidence>
<evidence type="ECO:0000256" key="2">
    <source>
        <dbReference type="ARBA" id="ARBA00004304"/>
    </source>
</evidence>
<keyword evidence="10" id="KW-0378">Hydrolase</keyword>
<dbReference type="PANTHER" id="PTHR14593:SF5">
    <property type="entry name" value="WD REPEAT-CONTAINING PROTEIN 11"/>
    <property type="match status" value="1"/>
</dbReference>
<dbReference type="Pfam" id="PF13180">
    <property type="entry name" value="PDZ_2"/>
    <property type="match status" value="1"/>
</dbReference>
<gene>
    <name evidence="19" type="ORF">C0Q70_10358</name>
</gene>
<dbReference type="OrthoDB" id="1291858at2759"/>
<evidence type="ECO:0000256" key="17">
    <source>
        <dbReference type="SAM" id="MobiDB-lite"/>
    </source>
</evidence>
<name>A0A2T7PCE6_POMCA</name>
<feature type="compositionally biased region" description="Basic and acidic residues" evidence="17">
    <location>
        <begin position="639"/>
        <end position="651"/>
    </location>
</feature>
<dbReference type="Gene3D" id="2.30.42.10">
    <property type="match status" value="1"/>
</dbReference>
<comment type="catalytic activity">
    <reaction evidence="1">
        <text>Cleavage of non-polar aliphatic amino-acids at the P1 position, with a preference for Val, Ile and Met. At the P2 and P3 positions, Arg is selected most strongly with a secondary preference for other hydrophilic residues.</text>
        <dbReference type="EC" id="3.4.21.108"/>
    </reaction>
</comment>
<dbReference type="InterPro" id="IPR057854">
    <property type="entry name" value="TPR_WDR11"/>
</dbReference>
<dbReference type="InterPro" id="IPR001940">
    <property type="entry name" value="Peptidase_S1C"/>
</dbReference>
<evidence type="ECO:0000256" key="1">
    <source>
        <dbReference type="ARBA" id="ARBA00001760"/>
    </source>
</evidence>
<dbReference type="GO" id="GO:0031966">
    <property type="term" value="C:mitochondrial membrane"/>
    <property type="evidence" value="ECO:0007669"/>
    <property type="project" value="UniProtKB-SubCell"/>
</dbReference>
<keyword evidence="12" id="KW-0809">Transit peptide</keyword>
<keyword evidence="16" id="KW-0865">Zymogen</keyword>
<keyword evidence="13" id="KW-1133">Transmembrane helix</keyword>
<dbReference type="PRINTS" id="PR00834">
    <property type="entry name" value="PROTEASES2C"/>
</dbReference>
<feature type="domain" description="PDZ" evidence="18">
    <location>
        <begin position="1459"/>
        <end position="1494"/>
    </location>
</feature>
<dbReference type="SUPFAM" id="SSF50978">
    <property type="entry name" value="WD40 repeat-like"/>
    <property type="match status" value="2"/>
</dbReference>
<dbReference type="Pfam" id="PF23753">
    <property type="entry name" value="TPR_WDR11"/>
    <property type="match status" value="1"/>
</dbReference>
<evidence type="ECO:0000313" key="20">
    <source>
        <dbReference type="Proteomes" id="UP000245119"/>
    </source>
</evidence>
<accession>A0A2T7PCE6</accession>
<keyword evidence="20" id="KW-1185">Reference proteome</keyword>
<feature type="compositionally biased region" description="Basic and acidic residues" evidence="17">
    <location>
        <begin position="666"/>
        <end position="675"/>
    </location>
</feature>
<reference evidence="19 20" key="1">
    <citation type="submission" date="2018-04" db="EMBL/GenBank/DDBJ databases">
        <title>The genome of golden apple snail Pomacea canaliculata provides insight into stress tolerance and invasive adaptation.</title>
        <authorList>
            <person name="Liu C."/>
            <person name="Liu B."/>
            <person name="Ren Y."/>
            <person name="Zhang Y."/>
            <person name="Wang H."/>
            <person name="Li S."/>
            <person name="Jiang F."/>
            <person name="Yin L."/>
            <person name="Zhang G."/>
            <person name="Qian W."/>
            <person name="Fan W."/>
        </authorList>
    </citation>
    <scope>NUCLEOTIDE SEQUENCE [LARGE SCALE GENOMIC DNA]</scope>
    <source>
        <strain evidence="19">SZHN2017</strain>
        <tissue evidence="19">Muscle</tissue>
    </source>
</reference>
<feature type="region of interest" description="Disordered" evidence="17">
    <location>
        <begin position="639"/>
        <end position="675"/>
    </location>
</feature>
<dbReference type="InterPro" id="IPR057853">
    <property type="entry name" value="Beta-prop_WDR11_2nd"/>
</dbReference>
<keyword evidence="9" id="KW-0053">Apoptosis</keyword>
<evidence type="ECO:0000256" key="6">
    <source>
        <dbReference type="ARBA" id="ARBA00016929"/>
    </source>
</evidence>
<dbReference type="Gene3D" id="2.40.10.120">
    <property type="match status" value="1"/>
</dbReference>
<dbReference type="PANTHER" id="PTHR14593">
    <property type="entry name" value="WD REPEAT-CONTAINING PROTEIN 11"/>
    <property type="match status" value="1"/>
</dbReference>
<dbReference type="InterPro" id="IPR001680">
    <property type="entry name" value="WD40_rpt"/>
</dbReference>
<evidence type="ECO:0000256" key="14">
    <source>
        <dbReference type="ARBA" id="ARBA00023128"/>
    </source>
</evidence>
<evidence type="ECO:0000256" key="8">
    <source>
        <dbReference type="ARBA" id="ARBA00022692"/>
    </source>
</evidence>
<feature type="region of interest" description="Disordered" evidence="17">
    <location>
        <begin position="177"/>
        <end position="203"/>
    </location>
</feature>
<dbReference type="CDD" id="cd06785">
    <property type="entry name" value="cpPDZ_HtrA-like"/>
    <property type="match status" value="1"/>
</dbReference>
<comment type="subcellular location">
    <subcellularLocation>
        <location evidence="3">Mitochondrion intermembrane space</location>
    </subcellularLocation>
    <subcellularLocation>
        <location evidence="2">Mitochondrion membrane</location>
        <topology evidence="2">Single-pass membrane protein</topology>
    </subcellularLocation>
</comment>
<dbReference type="Pfam" id="PF13365">
    <property type="entry name" value="Trypsin_2"/>
    <property type="match status" value="1"/>
</dbReference>
<dbReference type="InterPro" id="IPR009003">
    <property type="entry name" value="Peptidase_S1_PA"/>
</dbReference>
<dbReference type="Gene3D" id="2.130.10.10">
    <property type="entry name" value="YVTN repeat-like/Quinoprotein amine dehydrogenase"/>
    <property type="match status" value="3"/>
</dbReference>
<feature type="compositionally biased region" description="Low complexity" evidence="17">
    <location>
        <begin position="183"/>
        <end position="195"/>
    </location>
</feature>
<dbReference type="InterPro" id="IPR036322">
    <property type="entry name" value="WD40_repeat_dom_sf"/>
</dbReference>
<dbReference type="InterPro" id="IPR057852">
    <property type="entry name" value="Beta-prop_WDR11_1st"/>
</dbReference>
<evidence type="ECO:0000256" key="16">
    <source>
        <dbReference type="ARBA" id="ARBA00023145"/>
    </source>
</evidence>
<evidence type="ECO:0000256" key="13">
    <source>
        <dbReference type="ARBA" id="ARBA00022989"/>
    </source>
</evidence>
<evidence type="ECO:0000256" key="3">
    <source>
        <dbReference type="ARBA" id="ARBA00004569"/>
    </source>
</evidence>
<evidence type="ECO:0000256" key="12">
    <source>
        <dbReference type="ARBA" id="ARBA00022946"/>
    </source>
</evidence>
<dbReference type="EC" id="3.4.21.108" evidence="5"/>
<protein>
    <recommendedName>
        <fullName evidence="6">Serine protease HTRA2, mitochondrial</fullName>
        <ecNumber evidence="5">3.4.21.108</ecNumber>
    </recommendedName>
</protein>
<dbReference type="Pfam" id="PF23752">
    <property type="entry name" value="Beta-prop_WDR11_2nd"/>
    <property type="match status" value="1"/>
</dbReference>
<evidence type="ECO:0000256" key="15">
    <source>
        <dbReference type="ARBA" id="ARBA00023136"/>
    </source>
</evidence>
<organism evidence="19 20">
    <name type="scientific">Pomacea canaliculata</name>
    <name type="common">Golden apple snail</name>
    <dbReference type="NCBI Taxonomy" id="400727"/>
    <lineage>
        <taxon>Eukaryota</taxon>
        <taxon>Metazoa</taxon>
        <taxon>Spiralia</taxon>
        <taxon>Lophotrochozoa</taxon>
        <taxon>Mollusca</taxon>
        <taxon>Gastropoda</taxon>
        <taxon>Caenogastropoda</taxon>
        <taxon>Architaenioglossa</taxon>
        <taxon>Ampullarioidea</taxon>
        <taxon>Ampullariidae</taxon>
        <taxon>Pomacea</taxon>
    </lineage>
</organism>
<dbReference type="SMART" id="SM00320">
    <property type="entry name" value="WD40"/>
    <property type="match status" value="4"/>
</dbReference>
<evidence type="ECO:0000256" key="5">
    <source>
        <dbReference type="ARBA" id="ARBA00013033"/>
    </source>
</evidence>
<dbReference type="Proteomes" id="UP000245119">
    <property type="component" value="Linkage Group LG5"/>
</dbReference>
<dbReference type="Pfam" id="PF23751">
    <property type="entry name" value="Beta-prop_WDR11_1st"/>
    <property type="match status" value="2"/>
</dbReference>
<dbReference type="GO" id="GO:0005758">
    <property type="term" value="C:mitochondrial intermembrane space"/>
    <property type="evidence" value="ECO:0007669"/>
    <property type="project" value="UniProtKB-SubCell"/>
</dbReference>
<dbReference type="InterPro" id="IPR036034">
    <property type="entry name" value="PDZ_sf"/>
</dbReference>
<evidence type="ECO:0000313" key="19">
    <source>
        <dbReference type="EMBL" id="PVD31081.1"/>
    </source>
</evidence>
<keyword evidence="15" id="KW-0472">Membrane</keyword>
<dbReference type="SUPFAM" id="SSF50494">
    <property type="entry name" value="Trypsin-like serine proteases"/>
    <property type="match status" value="1"/>
</dbReference>
<dbReference type="PROSITE" id="PS50106">
    <property type="entry name" value="PDZ"/>
    <property type="match status" value="1"/>
</dbReference>
<evidence type="ECO:0000256" key="11">
    <source>
        <dbReference type="ARBA" id="ARBA00022825"/>
    </source>
</evidence>
<dbReference type="SUPFAM" id="SSF50156">
    <property type="entry name" value="PDZ domain-like"/>
    <property type="match status" value="1"/>
</dbReference>
<dbReference type="STRING" id="400727.A0A2T7PCE6"/>
<evidence type="ECO:0000256" key="4">
    <source>
        <dbReference type="ARBA" id="ARBA00010541"/>
    </source>
</evidence>
<sequence length="1527" mass="170074">MVVRWGWQGLLAYGCQNLVTVIDPRTVQVLQVLDKHKGIVTQVKWANENYHHDLNSPYNLRLASADSMGTILVWDVMQGSSRTEFADGNKPVQALEWLRNQDASRDLLVALHPPYTLILWNADTGTRLWKKSYTEMLLSFTFDPFNLKNLAFLGQDCIIFVNDFTITKTPSSNGKKFYISNPSTQGMPRSSSSGSLDRKGSASKNLAKRMTRILVGESKPSNKTGAGEEESVALNECLQLSFHRSCRHHILLLYPREILILDLQINQTVGIIAMDRTSSPFTQVIACWQRDVLVCLHENGSLSVRVRRKTHAISTPAPEGHGAFDDTPPSVSLDVAYDLRCQSDPLRVTRHNRVSAAAMCPASEKSVALVMSDSRVIFWELKTSEHLACNSTQAASPLHSPGSINMDSITSEDVKAITFPILSNIPRPVQGLSDMIATSIGDAGGRQGQSVQLKFLMTGLLNGISSHITAIRMCPPMTNKNWDIYEPILALGTYSGTVQLANAASGHIEREYSLHSSTVRGIEWTSLKHFISHAFPNPGPSGLVRNEVLFVDTISGRQTQLRANKDEETPIEQLQVSHLKQYFVITFKDKPLELWDLRSQTIIRELPRSFPRPTSMAWSPSHSLKTLKKRLLDSSVEEKSPLQKLADEKEATQSGSQSTDNLDTGTGKEKKNQAKVPVREHFVMTDKDCTVFHFIVEGNAISDVTKIPPESGLGRITSMAWKGDFLVFGDAEGVQCLWDLKAKVSRTTPTNRGWIKKIRFAPGRENMKFFTLHNDGVMIWDITTEGKAEILHTIKSPKEISKVVDCEWAGSDRPAIVTANSCLHIMTLDMRSSSSSIDNWELAEPVLCPYLLSSKGAGLLKSLLQHQVWQQEYSFTLTDLREEDRDLQNTISSQMALLDSSLKAYLSKCQFGTAERCLIVARLFGDEAEVHFWTVALHYLRIYWSRSSAKDISASTAQWEGGDRYIPPTPSYQEASDLVVLMDSEDEQKRKRISVLFEDQPLERCYDALCDNQSYKKYQLDRVALHDSKRATYDHTQKCAENYIMLGQTDRAVQLLLETEAENESYYIDSLRACLVASVRSSGASQSTMKLVGTNLIASGRLAEGVQLLCLIDKGLDACRYLQTYGSWDQAVWLAKSTLDFNECNEVMKRWADHLCTAQVNQKSKALLVMLSLGQFHKVVEMLYSMRCFDRAACFIEACIEFGVLAKTNDTDVVEKTSPAVVYVEIKERHPFYNRRLATSNGSGFVVREDGLILTNAHVVGSKSSVSVRFQDGRELEGFVMAVDPVSDLAAVQVNAANLPVLTLGKSSELRAGEWVIAMGSPLALSNTVTCGIVSSVHRRSQELGIHHKDMDFIQTDAVINFGNSGGPLVNLDGLVIGINTMKVTPGISFAIPSDRATEFLNKVNDLRKKGVPTARKWFGPDVNSKRKHYIGITMLTLTQDLLEELRNRVPEFPDIASGVFIHKIIISSPAHRSGLHAGDIIVEINGKNVQSSTDIYKAISEGGTLQVTVYRGRKRMEFQVLPEEIT</sequence>
<dbReference type="InterPro" id="IPR015943">
    <property type="entry name" value="WD40/YVTN_repeat-like_dom_sf"/>
</dbReference>
<dbReference type="PROSITE" id="PS51257">
    <property type="entry name" value="PROKAR_LIPOPROTEIN"/>
    <property type="match status" value="1"/>
</dbReference>
<evidence type="ECO:0000256" key="7">
    <source>
        <dbReference type="ARBA" id="ARBA00022670"/>
    </source>
</evidence>
<feature type="compositionally biased region" description="Polar residues" evidence="17">
    <location>
        <begin position="652"/>
        <end position="664"/>
    </location>
</feature>
<dbReference type="InterPro" id="IPR039694">
    <property type="entry name" value="WDR11"/>
</dbReference>
<keyword evidence="8" id="KW-0812">Transmembrane</keyword>
<dbReference type="GO" id="GO:0006915">
    <property type="term" value="P:apoptotic process"/>
    <property type="evidence" value="ECO:0007669"/>
    <property type="project" value="UniProtKB-KW"/>
</dbReference>
<keyword evidence="11" id="KW-0720">Serine protease</keyword>
<dbReference type="EMBL" id="PZQS01000005">
    <property type="protein sequence ID" value="PVD31081.1"/>
    <property type="molecule type" value="Genomic_DNA"/>
</dbReference>